<accession>A0A846MGF5</accession>
<sequence length="79" mass="8872">MEGKRIQMEKAWEQALGNIFKPYTATDRDPVAKAIDTFGSSLGSSSYEIRKHMARTAARQGSTALGRCLADEYWGKRPY</sequence>
<reference evidence="1 2" key="1">
    <citation type="submission" date="2020-03" db="EMBL/GenBank/DDBJ databases">
        <title>Genomic Encyclopedia of Type Strains, Phase IV (KMG-IV): sequencing the most valuable type-strain genomes for metagenomic binning, comparative biology and taxonomic classification.</title>
        <authorList>
            <person name="Goeker M."/>
        </authorList>
    </citation>
    <scope>NUCLEOTIDE SEQUENCE [LARGE SCALE GENOMIC DNA]</scope>
    <source>
        <strain evidence="1 2">DSM 21299</strain>
    </source>
</reference>
<proteinExistence type="predicted"/>
<comment type="caution">
    <text evidence="1">The sequence shown here is derived from an EMBL/GenBank/DDBJ whole genome shotgun (WGS) entry which is preliminary data.</text>
</comment>
<dbReference type="RefSeq" id="WP_167302577.1">
    <property type="nucleotide sequence ID" value="NZ_JAASQR010000001.1"/>
</dbReference>
<dbReference type="Proteomes" id="UP000576821">
    <property type="component" value="Unassembled WGS sequence"/>
</dbReference>
<protein>
    <submittedName>
        <fullName evidence="1">Uncharacterized protein</fullName>
    </submittedName>
</protein>
<dbReference type="EMBL" id="JAASQR010000001">
    <property type="protein sequence ID" value="NIJ15976.1"/>
    <property type="molecule type" value="Genomic_DNA"/>
</dbReference>
<evidence type="ECO:0000313" key="1">
    <source>
        <dbReference type="EMBL" id="NIJ15976.1"/>
    </source>
</evidence>
<name>A0A846MGF5_9SPHN</name>
<gene>
    <name evidence="1" type="ORF">FHS54_000925</name>
</gene>
<dbReference type="AlphaFoldDB" id="A0A846MGF5"/>
<keyword evidence="2" id="KW-1185">Reference proteome</keyword>
<evidence type="ECO:0000313" key="2">
    <source>
        <dbReference type="Proteomes" id="UP000576821"/>
    </source>
</evidence>
<organism evidence="1 2">
    <name type="scientific">Sphingobium vermicomposti</name>
    <dbReference type="NCBI Taxonomy" id="529005"/>
    <lineage>
        <taxon>Bacteria</taxon>
        <taxon>Pseudomonadati</taxon>
        <taxon>Pseudomonadota</taxon>
        <taxon>Alphaproteobacteria</taxon>
        <taxon>Sphingomonadales</taxon>
        <taxon>Sphingomonadaceae</taxon>
        <taxon>Sphingobium</taxon>
    </lineage>
</organism>